<evidence type="ECO:0000256" key="1">
    <source>
        <dbReference type="PIRSR" id="PIRSR006806-1"/>
    </source>
</evidence>
<proteinExistence type="inferred from homology"/>
<sequence>MIKSELRTKYKKLRNDLSLHQIDDLSISIANQVLKLPIWDHTFYHLFLSIKEQKEVNTDYILNILSGKDKNIVISKSDFKTGLMTHFLLTDNTTIKKNSYNIPEPVDGIPILNDSIEVVFIPLLGFDKIGNRVGYGKGFYDRFLVNCKPETIKIGLSFFEAENSITDVYENDVTLNYCVTPKTVYSF</sequence>
<keyword evidence="4" id="KW-1185">Reference proteome</keyword>
<dbReference type="KEGG" id="fek:C1H87_13935"/>
<protein>
    <recommendedName>
        <fullName evidence="2">5-formyltetrahydrofolate cyclo-ligase</fullName>
        <ecNumber evidence="2">6.3.3.2</ecNumber>
    </recommendedName>
</protein>
<accession>A0A2K9PRP9</accession>
<feature type="binding site" evidence="1">
    <location>
        <begin position="132"/>
        <end position="140"/>
    </location>
    <ligand>
        <name>ATP</name>
        <dbReference type="ChEBI" id="CHEBI:30616"/>
    </ligand>
</feature>
<dbReference type="Gene3D" id="3.40.50.10420">
    <property type="entry name" value="NagB/RpiA/CoA transferase-like"/>
    <property type="match status" value="1"/>
</dbReference>
<dbReference type="RefSeq" id="WP_102756397.1">
    <property type="nucleotide sequence ID" value="NZ_CP025791.1"/>
</dbReference>
<reference evidence="3 4" key="1">
    <citation type="submission" date="2018-01" db="EMBL/GenBank/DDBJ databases">
        <title>Complete genome sequence of Flavivirga eckloniae ECD14 isolated from seaweed Ecklonia cava.</title>
        <authorList>
            <person name="Lee J.H."/>
            <person name="Baik K.S."/>
            <person name="Seong C.N."/>
        </authorList>
    </citation>
    <scope>NUCLEOTIDE SEQUENCE [LARGE SCALE GENOMIC DNA]</scope>
    <source>
        <strain evidence="3 4">ECD14</strain>
    </source>
</reference>
<comment type="similarity">
    <text evidence="2">Belongs to the 5-formyltetrahydrofolate cyclo-ligase family.</text>
</comment>
<dbReference type="SUPFAM" id="SSF100950">
    <property type="entry name" value="NagB/RpiA/CoA transferase-like"/>
    <property type="match status" value="1"/>
</dbReference>
<keyword evidence="2" id="KW-0460">Magnesium</keyword>
<evidence type="ECO:0000313" key="4">
    <source>
        <dbReference type="Proteomes" id="UP000235826"/>
    </source>
</evidence>
<feature type="binding site" evidence="1">
    <location>
        <position position="48"/>
    </location>
    <ligand>
        <name>substrate</name>
    </ligand>
</feature>
<comment type="catalytic activity">
    <reaction evidence="2">
        <text>(6S)-5-formyl-5,6,7,8-tetrahydrofolate + ATP = (6R)-5,10-methenyltetrahydrofolate + ADP + phosphate</text>
        <dbReference type="Rhea" id="RHEA:10488"/>
        <dbReference type="ChEBI" id="CHEBI:30616"/>
        <dbReference type="ChEBI" id="CHEBI:43474"/>
        <dbReference type="ChEBI" id="CHEBI:57455"/>
        <dbReference type="ChEBI" id="CHEBI:57457"/>
        <dbReference type="ChEBI" id="CHEBI:456216"/>
        <dbReference type="EC" id="6.3.3.2"/>
    </reaction>
</comment>
<organism evidence="3 4">
    <name type="scientific">Flavivirga eckloniae</name>
    <dbReference type="NCBI Taxonomy" id="1803846"/>
    <lineage>
        <taxon>Bacteria</taxon>
        <taxon>Pseudomonadati</taxon>
        <taxon>Bacteroidota</taxon>
        <taxon>Flavobacteriia</taxon>
        <taxon>Flavobacteriales</taxon>
        <taxon>Flavobacteriaceae</taxon>
        <taxon>Flavivirga</taxon>
    </lineage>
</organism>
<dbReference type="NCBIfam" id="TIGR02727">
    <property type="entry name" value="MTHFS_bact"/>
    <property type="match status" value="1"/>
</dbReference>
<keyword evidence="1 2" id="KW-0067">ATP-binding</keyword>
<comment type="cofactor">
    <cofactor evidence="2">
        <name>Mg(2+)</name>
        <dbReference type="ChEBI" id="CHEBI:18420"/>
    </cofactor>
</comment>
<name>A0A2K9PRP9_9FLAO</name>
<dbReference type="GO" id="GO:0009396">
    <property type="term" value="P:folic acid-containing compound biosynthetic process"/>
    <property type="evidence" value="ECO:0007669"/>
    <property type="project" value="TreeGrafter"/>
</dbReference>
<gene>
    <name evidence="3" type="ORF">C1H87_13935</name>
</gene>
<dbReference type="GO" id="GO:0005524">
    <property type="term" value="F:ATP binding"/>
    <property type="evidence" value="ECO:0007669"/>
    <property type="project" value="UniProtKB-KW"/>
</dbReference>
<evidence type="ECO:0000256" key="2">
    <source>
        <dbReference type="RuleBase" id="RU361279"/>
    </source>
</evidence>
<dbReference type="Pfam" id="PF01812">
    <property type="entry name" value="5-FTHF_cyc-lig"/>
    <property type="match status" value="1"/>
</dbReference>
<dbReference type="InterPro" id="IPR024185">
    <property type="entry name" value="FTHF_cligase-like_sf"/>
</dbReference>
<dbReference type="PANTHER" id="PTHR23407:SF11">
    <property type="entry name" value="CHROMOSOME UNDETERMINED SCAFFOLD_24, WHOLE GENOME SHOTGUN SEQUENCE"/>
    <property type="match status" value="1"/>
</dbReference>
<dbReference type="PANTHER" id="PTHR23407">
    <property type="entry name" value="ATPASE INHIBITOR/5-FORMYLTETRAHYDROFOLATE CYCLO-LIGASE"/>
    <property type="match status" value="1"/>
</dbReference>
<dbReference type="Proteomes" id="UP000235826">
    <property type="component" value="Chromosome"/>
</dbReference>
<keyword evidence="2" id="KW-0479">Metal-binding</keyword>
<keyword evidence="3" id="KW-0436">Ligase</keyword>
<dbReference type="PIRSF" id="PIRSF006806">
    <property type="entry name" value="FTHF_cligase"/>
    <property type="match status" value="1"/>
</dbReference>
<dbReference type="InterPro" id="IPR002698">
    <property type="entry name" value="FTHF_cligase"/>
</dbReference>
<dbReference type="GO" id="GO:0035999">
    <property type="term" value="P:tetrahydrofolate interconversion"/>
    <property type="evidence" value="ECO:0007669"/>
    <property type="project" value="TreeGrafter"/>
</dbReference>
<evidence type="ECO:0000313" key="3">
    <source>
        <dbReference type="EMBL" id="AUP79744.1"/>
    </source>
</evidence>
<dbReference type="AlphaFoldDB" id="A0A2K9PRP9"/>
<dbReference type="GO" id="GO:0030272">
    <property type="term" value="F:5-formyltetrahydrofolate cyclo-ligase activity"/>
    <property type="evidence" value="ECO:0007669"/>
    <property type="project" value="UniProtKB-EC"/>
</dbReference>
<dbReference type="OrthoDB" id="9801938at2"/>
<dbReference type="InterPro" id="IPR037171">
    <property type="entry name" value="NagB/RpiA_transferase-like"/>
</dbReference>
<keyword evidence="1 2" id="KW-0547">Nucleotide-binding</keyword>
<feature type="binding site" evidence="1">
    <location>
        <begin position="3"/>
        <end position="7"/>
    </location>
    <ligand>
        <name>ATP</name>
        <dbReference type="ChEBI" id="CHEBI:30616"/>
    </ligand>
</feature>
<feature type="binding site" evidence="1">
    <location>
        <position position="55"/>
    </location>
    <ligand>
        <name>substrate</name>
    </ligand>
</feature>
<dbReference type="GO" id="GO:0046872">
    <property type="term" value="F:metal ion binding"/>
    <property type="evidence" value="ECO:0007669"/>
    <property type="project" value="UniProtKB-KW"/>
</dbReference>
<dbReference type="EMBL" id="CP025791">
    <property type="protein sequence ID" value="AUP79744.1"/>
    <property type="molecule type" value="Genomic_DNA"/>
</dbReference>
<dbReference type="EC" id="6.3.3.2" evidence="2"/>